<dbReference type="EMBL" id="GL380170">
    <property type="protein sequence ID" value="EGT49051.1"/>
    <property type="molecule type" value="Genomic_DNA"/>
</dbReference>
<evidence type="ECO:0000313" key="1">
    <source>
        <dbReference type="EMBL" id="EGT49051.1"/>
    </source>
</evidence>
<dbReference type="AlphaFoldDB" id="G0PA79"/>
<name>G0PA79_CAEBE</name>
<dbReference type="Proteomes" id="UP000008068">
    <property type="component" value="Unassembled WGS sequence"/>
</dbReference>
<dbReference type="InParanoid" id="G0PA79"/>
<protein>
    <submittedName>
        <fullName evidence="1">Uncharacterized protein</fullName>
    </submittedName>
</protein>
<proteinExistence type="predicted"/>
<dbReference type="HOGENOM" id="CLU_1416317_0_0_1"/>
<keyword evidence="2" id="KW-1185">Reference proteome</keyword>
<accession>G0PA79</accession>
<organism evidence="2">
    <name type="scientific">Caenorhabditis brenneri</name>
    <name type="common">Nematode worm</name>
    <dbReference type="NCBI Taxonomy" id="135651"/>
    <lineage>
        <taxon>Eukaryota</taxon>
        <taxon>Metazoa</taxon>
        <taxon>Ecdysozoa</taxon>
        <taxon>Nematoda</taxon>
        <taxon>Chromadorea</taxon>
        <taxon>Rhabditida</taxon>
        <taxon>Rhabditina</taxon>
        <taxon>Rhabditomorpha</taxon>
        <taxon>Rhabditoidea</taxon>
        <taxon>Rhabditidae</taxon>
        <taxon>Peloderinae</taxon>
        <taxon>Caenorhabditis</taxon>
    </lineage>
</organism>
<gene>
    <name evidence="1" type="ORF">CAEBREN_20357</name>
</gene>
<sequence length="192" mass="22272">MADIPELTAPQIKVEIQEELTPDEIKAEMVEMAKPIVDPVPLIDRLITAMPVVELFKRQVDMFQREQNITPITSPLYMQFQIMKDYHRDLMKIQTDKLRRLATEPVNQMIEALGLVDDGDDHGPDLKNLNEIKEWVVNCHKMMEWGLEKNLSTGPPTMQVLEEYRQCFLGYKMLIRGALKAILFFIDALEED</sequence>
<reference evidence="2" key="1">
    <citation type="submission" date="2011-07" db="EMBL/GenBank/DDBJ databases">
        <authorList>
            <consortium name="Caenorhabditis brenneri Sequencing and Analysis Consortium"/>
            <person name="Wilson R.K."/>
        </authorList>
    </citation>
    <scope>NUCLEOTIDE SEQUENCE [LARGE SCALE GENOMIC DNA]</scope>
    <source>
        <strain evidence="2">PB2801</strain>
    </source>
</reference>
<evidence type="ECO:0000313" key="2">
    <source>
        <dbReference type="Proteomes" id="UP000008068"/>
    </source>
</evidence>